<keyword evidence="5 6" id="KW-0408">Iron</keyword>
<evidence type="ECO:0000256" key="2">
    <source>
        <dbReference type="ARBA" id="ARBA00022617"/>
    </source>
</evidence>
<keyword evidence="10" id="KW-1185">Reference proteome</keyword>
<dbReference type="PANTHER" id="PTHR33751">
    <property type="entry name" value="CBB3-TYPE CYTOCHROME C OXIDASE SUBUNIT FIXP"/>
    <property type="match status" value="1"/>
</dbReference>
<dbReference type="PANTHER" id="PTHR33751:SF9">
    <property type="entry name" value="CYTOCHROME C4"/>
    <property type="match status" value="1"/>
</dbReference>
<dbReference type="RefSeq" id="WP_129218928.1">
    <property type="nucleotide sequence ID" value="NZ_QYBC01000007.1"/>
</dbReference>
<gene>
    <name evidence="9" type="ORF">D3272_09440</name>
</gene>
<dbReference type="GO" id="GO:0046872">
    <property type="term" value="F:metal ion binding"/>
    <property type="evidence" value="ECO:0007669"/>
    <property type="project" value="UniProtKB-KW"/>
</dbReference>
<evidence type="ECO:0000256" key="1">
    <source>
        <dbReference type="ARBA" id="ARBA00022448"/>
    </source>
</evidence>
<proteinExistence type="predicted"/>
<accession>A0A4Q2RFK6</accession>
<keyword evidence="1" id="KW-0813">Transport</keyword>
<name>A0A4Q2RFK6_9HYPH</name>
<sequence length="113" mass="11694">MKSVVCRLMVVVGALVPGLAHAEGSAAAGAQKIKTAGCISCHGRDGLSKLPEAPNLAGQVDIYIVSSLKAYHSGERKNEIMNTVAQTLSEGDMADLAAYYSGIKISVTPPPKP</sequence>
<evidence type="ECO:0000256" key="4">
    <source>
        <dbReference type="ARBA" id="ARBA00022982"/>
    </source>
</evidence>
<dbReference type="SUPFAM" id="SSF46626">
    <property type="entry name" value="Cytochrome c"/>
    <property type="match status" value="1"/>
</dbReference>
<reference evidence="9 10" key="1">
    <citation type="submission" date="2018-09" db="EMBL/GenBank/DDBJ databases">
        <authorList>
            <person name="Grouzdev D.S."/>
            <person name="Krutkina M.S."/>
        </authorList>
    </citation>
    <scope>NUCLEOTIDE SEQUENCE [LARGE SCALE GENOMIC DNA]</scope>
    <source>
        <strain evidence="9 10">RmlP001</strain>
    </source>
</reference>
<dbReference type="InterPro" id="IPR036909">
    <property type="entry name" value="Cyt_c-like_dom_sf"/>
</dbReference>
<organism evidence="9 10">
    <name type="scientific">Lichenibacterium ramalinae</name>
    <dbReference type="NCBI Taxonomy" id="2316527"/>
    <lineage>
        <taxon>Bacteria</taxon>
        <taxon>Pseudomonadati</taxon>
        <taxon>Pseudomonadota</taxon>
        <taxon>Alphaproteobacteria</taxon>
        <taxon>Hyphomicrobiales</taxon>
        <taxon>Lichenihabitantaceae</taxon>
        <taxon>Lichenibacterium</taxon>
    </lineage>
</organism>
<evidence type="ECO:0000259" key="8">
    <source>
        <dbReference type="PROSITE" id="PS51007"/>
    </source>
</evidence>
<feature type="domain" description="Cytochrome c" evidence="8">
    <location>
        <begin position="24"/>
        <end position="104"/>
    </location>
</feature>
<dbReference type="PROSITE" id="PS51007">
    <property type="entry name" value="CYTC"/>
    <property type="match status" value="1"/>
</dbReference>
<evidence type="ECO:0000256" key="3">
    <source>
        <dbReference type="ARBA" id="ARBA00022723"/>
    </source>
</evidence>
<dbReference type="Gene3D" id="1.10.760.10">
    <property type="entry name" value="Cytochrome c-like domain"/>
    <property type="match status" value="1"/>
</dbReference>
<evidence type="ECO:0000256" key="7">
    <source>
        <dbReference type="SAM" id="SignalP"/>
    </source>
</evidence>
<keyword evidence="2 6" id="KW-0349">Heme</keyword>
<protein>
    <submittedName>
        <fullName evidence="9">Cytochrome c</fullName>
    </submittedName>
</protein>
<evidence type="ECO:0000313" key="10">
    <source>
        <dbReference type="Proteomes" id="UP000289411"/>
    </source>
</evidence>
<dbReference type="Proteomes" id="UP000289411">
    <property type="component" value="Unassembled WGS sequence"/>
</dbReference>
<dbReference type="OrthoDB" id="9805828at2"/>
<evidence type="ECO:0000313" key="9">
    <source>
        <dbReference type="EMBL" id="RYB05179.1"/>
    </source>
</evidence>
<dbReference type="EMBL" id="QYBC01000007">
    <property type="protein sequence ID" value="RYB05179.1"/>
    <property type="molecule type" value="Genomic_DNA"/>
</dbReference>
<keyword evidence="7" id="KW-0732">Signal</keyword>
<dbReference type="GO" id="GO:0020037">
    <property type="term" value="F:heme binding"/>
    <property type="evidence" value="ECO:0007669"/>
    <property type="project" value="InterPro"/>
</dbReference>
<keyword evidence="4" id="KW-0249">Electron transport</keyword>
<reference evidence="9 10" key="2">
    <citation type="submission" date="2019-02" db="EMBL/GenBank/DDBJ databases">
        <title>'Lichenibacterium ramalinii' gen. nov. sp. nov., 'Lichenibacterium minor' gen. nov. sp. nov.</title>
        <authorList>
            <person name="Pankratov T."/>
        </authorList>
    </citation>
    <scope>NUCLEOTIDE SEQUENCE [LARGE SCALE GENOMIC DNA]</scope>
    <source>
        <strain evidence="9 10">RmlP001</strain>
    </source>
</reference>
<dbReference type="AlphaFoldDB" id="A0A4Q2RFK6"/>
<feature type="chain" id="PRO_5020816064" evidence="7">
    <location>
        <begin position="23"/>
        <end position="113"/>
    </location>
</feature>
<dbReference type="InterPro" id="IPR009056">
    <property type="entry name" value="Cyt_c-like_dom"/>
</dbReference>
<evidence type="ECO:0000256" key="6">
    <source>
        <dbReference type="PROSITE-ProRule" id="PRU00433"/>
    </source>
</evidence>
<dbReference type="InterPro" id="IPR050597">
    <property type="entry name" value="Cytochrome_c_Oxidase_Subunit"/>
</dbReference>
<dbReference type="GO" id="GO:0009055">
    <property type="term" value="F:electron transfer activity"/>
    <property type="evidence" value="ECO:0007669"/>
    <property type="project" value="InterPro"/>
</dbReference>
<feature type="signal peptide" evidence="7">
    <location>
        <begin position="1"/>
        <end position="22"/>
    </location>
</feature>
<comment type="caution">
    <text evidence="9">The sequence shown here is derived from an EMBL/GenBank/DDBJ whole genome shotgun (WGS) entry which is preliminary data.</text>
</comment>
<dbReference type="Pfam" id="PF00034">
    <property type="entry name" value="Cytochrom_C"/>
    <property type="match status" value="1"/>
</dbReference>
<keyword evidence="3 6" id="KW-0479">Metal-binding</keyword>
<evidence type="ECO:0000256" key="5">
    <source>
        <dbReference type="ARBA" id="ARBA00023004"/>
    </source>
</evidence>